<name>A0A4R5P8G1_9MYCO</name>
<dbReference type="Proteomes" id="UP000295627">
    <property type="component" value="Unassembled WGS sequence"/>
</dbReference>
<evidence type="ECO:0008006" key="6">
    <source>
        <dbReference type="Google" id="ProtNLM"/>
    </source>
</evidence>
<dbReference type="PANTHER" id="PTHR48094">
    <property type="entry name" value="PROTEIN/NUCLEIC ACID DEGLYCASE DJ-1-RELATED"/>
    <property type="match status" value="1"/>
</dbReference>
<dbReference type="AlphaFoldDB" id="A0A4R5P8G1"/>
<comment type="similarity">
    <text evidence="3">Belongs to the peptidase C56 family. HSP31-like subfamily.</text>
</comment>
<evidence type="ECO:0000313" key="4">
    <source>
        <dbReference type="EMBL" id="TDH20146.1"/>
    </source>
</evidence>
<gene>
    <name evidence="4" type="ORF">EJ571_15205</name>
</gene>
<evidence type="ECO:0000256" key="1">
    <source>
        <dbReference type="ARBA" id="ARBA00023016"/>
    </source>
</evidence>
<keyword evidence="1" id="KW-0346">Stress response</keyword>
<accession>A0A4R5P8G1</accession>
<dbReference type="InterPro" id="IPR050325">
    <property type="entry name" value="Prot/Nucl_acid_deglycase"/>
</dbReference>
<organism evidence="4 5">
    <name type="scientific">Mycobacteroides franklinii</name>
    <dbReference type="NCBI Taxonomy" id="948102"/>
    <lineage>
        <taxon>Bacteria</taxon>
        <taxon>Bacillati</taxon>
        <taxon>Actinomycetota</taxon>
        <taxon>Actinomycetes</taxon>
        <taxon>Mycobacteriales</taxon>
        <taxon>Mycobacteriaceae</taxon>
        <taxon>Mycobacteroides</taxon>
    </lineage>
</organism>
<dbReference type="InterPro" id="IPR029062">
    <property type="entry name" value="Class_I_gatase-like"/>
</dbReference>
<evidence type="ECO:0000256" key="3">
    <source>
        <dbReference type="ARBA" id="ARBA00038493"/>
    </source>
</evidence>
<comment type="caution">
    <text evidence="4">The sequence shown here is derived from an EMBL/GenBank/DDBJ whole genome shotgun (WGS) entry which is preliminary data.</text>
</comment>
<dbReference type="SUPFAM" id="SSF52317">
    <property type="entry name" value="Class I glutamine amidotransferase-like"/>
    <property type="match status" value="1"/>
</dbReference>
<dbReference type="GO" id="GO:0019172">
    <property type="term" value="F:glyoxalase III activity"/>
    <property type="evidence" value="ECO:0007669"/>
    <property type="project" value="TreeGrafter"/>
</dbReference>
<protein>
    <recommendedName>
        <fullName evidence="6">DJ-1/PfpI domain-containing protein</fullName>
    </recommendedName>
</protein>
<dbReference type="RefSeq" id="WP_078335182.1">
    <property type="nucleotide sequence ID" value="NZ_MAFQ01000010.1"/>
</dbReference>
<dbReference type="Gene3D" id="3.40.50.880">
    <property type="match status" value="1"/>
</dbReference>
<keyword evidence="2" id="KW-0456">Lyase</keyword>
<dbReference type="GO" id="GO:0019243">
    <property type="term" value="P:methylglyoxal catabolic process to D-lactate via S-lactoyl-glutathione"/>
    <property type="evidence" value="ECO:0007669"/>
    <property type="project" value="TreeGrafter"/>
</dbReference>
<sequence length="347" mass="37878">MSEQTTSKSVTPGAGQRPKALVLMSSNKVLPLAEPAGHPGVSTGVFFIELGQILQEFGPDYDFTFATTDGQLPQVDINGLALQWQAVEKLTTAMLATTAEEALGFDVDKFRARRPELIARRDAELDLAYRYLGNVPVSEVLPRTDKEVAPLRDEIAARFASLPSKTYFSAQQLVERDRDPEDAFDLGDYDFAHIPGGHAPMVDYVDNPWLGELINVLHEKGVLVSLICHAPVAMVSAAKYRVDKDGNPTPNTDNPFTGITVTTVPKYAEILACQTAFLKLPGHKTRPTYYVDEALEDAGFTFEGVFPNAGAPKLIWEPSVRILTGNGPQAVDQQAAMLRTLLTQPGH</sequence>
<dbReference type="GO" id="GO:0005737">
    <property type="term" value="C:cytoplasm"/>
    <property type="evidence" value="ECO:0007669"/>
    <property type="project" value="TreeGrafter"/>
</dbReference>
<dbReference type="EMBL" id="RXLR01000017">
    <property type="protein sequence ID" value="TDH20146.1"/>
    <property type="molecule type" value="Genomic_DNA"/>
</dbReference>
<reference evidence="4 5" key="1">
    <citation type="journal article" date="2019" name="Sci. Rep.">
        <title>Extended insight into the Mycobacterium chelonae-abscessus complex through whole genome sequencing of Mycobacterium salmoniphilum outbreak and Mycobacterium salmoniphilum-like strains.</title>
        <authorList>
            <person name="Behra P.R.K."/>
            <person name="Das S."/>
            <person name="Pettersson B.M.F."/>
            <person name="Shirreff L."/>
            <person name="DuCote T."/>
            <person name="Jacobsson K.G."/>
            <person name="Ennis D.G."/>
            <person name="Kirsebom L.A."/>
        </authorList>
    </citation>
    <scope>NUCLEOTIDE SEQUENCE [LARGE SCALE GENOMIC DNA]</scope>
    <source>
        <strain evidence="4 5">DSM 45524</strain>
    </source>
</reference>
<proteinExistence type="inferred from homology"/>
<evidence type="ECO:0000313" key="5">
    <source>
        <dbReference type="Proteomes" id="UP000295627"/>
    </source>
</evidence>
<evidence type="ECO:0000256" key="2">
    <source>
        <dbReference type="ARBA" id="ARBA00023239"/>
    </source>
</evidence>
<dbReference type="PANTHER" id="PTHR48094:SF11">
    <property type="entry name" value="GLUTATHIONE-INDEPENDENT GLYOXALASE HSP31-RELATED"/>
    <property type="match status" value="1"/>
</dbReference>